<feature type="transmembrane region" description="Helical" evidence="1">
    <location>
        <begin position="70"/>
        <end position="90"/>
    </location>
</feature>
<evidence type="ECO:0000313" key="3">
    <source>
        <dbReference type="Proteomes" id="UP001465426"/>
    </source>
</evidence>
<dbReference type="EMBL" id="JBBMFN010000001">
    <property type="protein sequence ID" value="MEQ2464275.1"/>
    <property type="molecule type" value="Genomic_DNA"/>
</dbReference>
<keyword evidence="1" id="KW-1133">Transmembrane helix</keyword>
<comment type="caution">
    <text evidence="2">The sequence shown here is derived from an EMBL/GenBank/DDBJ whole genome shotgun (WGS) entry which is preliminary data.</text>
</comment>
<gene>
    <name evidence="2" type="ORF">WMO63_01160</name>
</gene>
<reference evidence="2 3" key="1">
    <citation type="submission" date="2024-03" db="EMBL/GenBank/DDBJ databases">
        <title>Human intestinal bacterial collection.</title>
        <authorList>
            <person name="Pauvert C."/>
            <person name="Hitch T.C.A."/>
            <person name="Clavel T."/>
        </authorList>
    </citation>
    <scope>NUCLEOTIDE SEQUENCE [LARGE SCALE GENOMIC DNA]</scope>
    <source>
        <strain evidence="2 3">CLA-SR-H024</strain>
    </source>
</reference>
<feature type="transmembrane region" description="Helical" evidence="1">
    <location>
        <begin position="46"/>
        <end position="64"/>
    </location>
</feature>
<name>A0ABV1ET56_9BACI</name>
<evidence type="ECO:0000313" key="2">
    <source>
        <dbReference type="EMBL" id="MEQ2464275.1"/>
    </source>
</evidence>
<keyword evidence="3" id="KW-1185">Reference proteome</keyword>
<evidence type="ECO:0000256" key="1">
    <source>
        <dbReference type="SAM" id="Phobius"/>
    </source>
</evidence>
<accession>A0ABV1ET56</accession>
<dbReference type="InterPro" id="IPR026369">
    <property type="entry name" value="CxxC_20_CxxC"/>
</dbReference>
<organism evidence="2 3">
    <name type="scientific">Niallia hominis</name>
    <dbReference type="NCBI Taxonomy" id="3133173"/>
    <lineage>
        <taxon>Bacteria</taxon>
        <taxon>Bacillati</taxon>
        <taxon>Bacillota</taxon>
        <taxon>Bacilli</taxon>
        <taxon>Bacillales</taxon>
        <taxon>Bacillaceae</taxon>
        <taxon>Niallia</taxon>
    </lineage>
</organism>
<keyword evidence="1" id="KW-0472">Membrane</keyword>
<dbReference type="NCBIfam" id="TIGR04104">
    <property type="entry name" value="cxxc_20_cxxc"/>
    <property type="match status" value="1"/>
</dbReference>
<dbReference type="RefSeq" id="WP_031534281.1">
    <property type="nucleotide sequence ID" value="NZ_JBBMFN010000001.1"/>
</dbReference>
<keyword evidence="1" id="KW-0812">Transmembrane</keyword>
<proteinExistence type="predicted"/>
<dbReference type="Proteomes" id="UP001465426">
    <property type="component" value="Unassembled WGS sequence"/>
</dbReference>
<protein>
    <submittedName>
        <fullName evidence="2">TIGR04104 family putative zinc finger protein</fullName>
    </submittedName>
</protein>
<sequence>MPTCQKCGKDWSWKQTFKKMFTLNPAIDCPQCGQKQYYSKKARKKTVVVSFLSLFLIFLRLFNISAYQIIGIYLAYFIIVMVLLPFLMELSNEEEALWK</sequence>